<dbReference type="Proteomes" id="UP000318995">
    <property type="component" value="Unassembled WGS sequence"/>
</dbReference>
<protein>
    <submittedName>
        <fullName evidence="1">Uncharacterized protein</fullName>
    </submittedName>
</protein>
<proteinExistence type="predicted"/>
<evidence type="ECO:0000313" key="2">
    <source>
        <dbReference type="Proteomes" id="UP000318995"/>
    </source>
</evidence>
<sequence>MPTNSLALRATQRVARDASEAIRYACRQLSDHWTVEERQQRQIAADRMQADLATTLGLRQQLAYAPVPRRS</sequence>
<keyword evidence="2" id="KW-1185">Reference proteome</keyword>
<name>A0A5C5VYX9_9BACT</name>
<reference evidence="1 2" key="1">
    <citation type="submission" date="2019-02" db="EMBL/GenBank/DDBJ databases">
        <title>Deep-cultivation of Planctomycetes and their phenomic and genomic characterization uncovers novel biology.</title>
        <authorList>
            <person name="Wiegand S."/>
            <person name="Jogler M."/>
            <person name="Boedeker C."/>
            <person name="Pinto D."/>
            <person name="Vollmers J."/>
            <person name="Rivas-Marin E."/>
            <person name="Kohn T."/>
            <person name="Peeters S.H."/>
            <person name="Heuer A."/>
            <person name="Rast P."/>
            <person name="Oberbeckmann S."/>
            <person name="Bunk B."/>
            <person name="Jeske O."/>
            <person name="Meyerdierks A."/>
            <person name="Storesund J.E."/>
            <person name="Kallscheuer N."/>
            <person name="Luecker S."/>
            <person name="Lage O.M."/>
            <person name="Pohl T."/>
            <person name="Merkel B.J."/>
            <person name="Hornburger P."/>
            <person name="Mueller R.-W."/>
            <person name="Bruemmer F."/>
            <person name="Labrenz M."/>
            <person name="Spormann A.M."/>
            <person name="Op Den Camp H."/>
            <person name="Overmann J."/>
            <person name="Amann R."/>
            <person name="Jetten M.S.M."/>
            <person name="Mascher T."/>
            <person name="Medema M.H."/>
            <person name="Devos D.P."/>
            <person name="Kaster A.-K."/>
            <person name="Ovreas L."/>
            <person name="Rohde M."/>
            <person name="Galperin M.Y."/>
            <person name="Jogler C."/>
        </authorList>
    </citation>
    <scope>NUCLEOTIDE SEQUENCE [LARGE SCALE GENOMIC DNA]</scope>
    <source>
        <strain evidence="1 2">Pla111</strain>
    </source>
</reference>
<dbReference type="EMBL" id="SJPH01000005">
    <property type="protein sequence ID" value="TWT42941.1"/>
    <property type="molecule type" value="Genomic_DNA"/>
</dbReference>
<comment type="caution">
    <text evidence="1">The sequence shown here is derived from an EMBL/GenBank/DDBJ whole genome shotgun (WGS) entry which is preliminary data.</text>
</comment>
<dbReference type="RefSeq" id="WP_146574812.1">
    <property type="nucleotide sequence ID" value="NZ_SJPH01000005.1"/>
</dbReference>
<evidence type="ECO:0000313" key="1">
    <source>
        <dbReference type="EMBL" id="TWT42941.1"/>
    </source>
</evidence>
<gene>
    <name evidence="1" type="ORF">Pla111_25790</name>
</gene>
<organism evidence="1 2">
    <name type="scientific">Botrimarina hoheduenensis</name>
    <dbReference type="NCBI Taxonomy" id="2528000"/>
    <lineage>
        <taxon>Bacteria</taxon>
        <taxon>Pseudomonadati</taxon>
        <taxon>Planctomycetota</taxon>
        <taxon>Planctomycetia</taxon>
        <taxon>Pirellulales</taxon>
        <taxon>Lacipirellulaceae</taxon>
        <taxon>Botrimarina</taxon>
    </lineage>
</organism>
<dbReference type="AlphaFoldDB" id="A0A5C5VYX9"/>
<accession>A0A5C5VYX9</accession>